<dbReference type="EMBL" id="PUHQ01000037">
    <property type="protein sequence ID" value="KAG0661166.1"/>
    <property type="molecule type" value="Genomic_DNA"/>
</dbReference>
<reference evidence="2 3" key="1">
    <citation type="submission" date="2020-11" db="EMBL/GenBank/DDBJ databases">
        <title>Kefir isolates.</title>
        <authorList>
            <person name="Marcisauskas S."/>
            <person name="Kim Y."/>
            <person name="Blasche S."/>
        </authorList>
    </citation>
    <scope>NUCLEOTIDE SEQUENCE [LARGE SCALE GENOMIC DNA]</scope>
    <source>
        <strain evidence="2 3">KR</strain>
    </source>
</reference>
<comment type="caution">
    <text evidence="2">The sequence shown here is derived from an EMBL/GenBank/DDBJ whole genome shotgun (WGS) entry which is preliminary data.</text>
</comment>
<accession>A0A9P7B6K0</accession>
<dbReference type="Proteomes" id="UP000777482">
    <property type="component" value="Unassembled WGS sequence"/>
</dbReference>
<dbReference type="OrthoDB" id="2570975at2759"/>
<protein>
    <submittedName>
        <fullName evidence="2">Uncharacterized protein</fullName>
    </submittedName>
</protein>
<evidence type="ECO:0000256" key="1">
    <source>
        <dbReference type="SAM" id="MobiDB-lite"/>
    </source>
</evidence>
<keyword evidence="3" id="KW-1185">Reference proteome</keyword>
<dbReference type="AlphaFoldDB" id="A0A9P7B6K0"/>
<feature type="region of interest" description="Disordered" evidence="1">
    <location>
        <begin position="1"/>
        <end position="26"/>
    </location>
</feature>
<sequence>MRGSPPKEHLHRAEYNPDRPAEKQDFFRPVNREAQQEPLLKARLAIVAYHHPQFRRHRRGARYMPKQLQAIASDTRKTCRGEFGPTASHSRLPAYGGHHKQVAAGTHGGARKSGKEKLCQHSIRDANELWRLLERHPGEVGTSTPIDSPPPWTGEVTRGGGLGTGSARTAGGRACSDRNMLDASEASGVVREAEYDGCSLPRLRREATSSGRLGCLLWTRAKGRIPAGLRGLSELPQRQLGASSAALVNVRVFTEAEMSRPKMRAAFPAAAGDLCPPAEPCAEATSLSRRSLCYYQADLRAHAAIPRPSGSSSTMPAATDHRCSERGSTLFPPFVGSDGETRIPKQLPDRPAFETAAVPYLPLDGEFVPTAFVRDVLQSIAGDLLTSIDQAIILSEPGPQIGFRVVDASPSLPQPSVVLLLSFSDTDEVLAIPAHGLVWAATESPEFESLSSLLDEPPPSPSLDDDKAVESHHLVLPTYPVQIPHYEAWQPLHDFIYDQSSSHLLEYLLHAPRAHPPAVPRSASTSQWDMERDENLDKLERIRQLWINAVALQIGDDDLWDTMSLAWTTLSEPSASHSQSP</sequence>
<evidence type="ECO:0000313" key="2">
    <source>
        <dbReference type="EMBL" id="KAG0661166.1"/>
    </source>
</evidence>
<organism evidence="2 3">
    <name type="scientific">Rhodotorula mucilaginosa</name>
    <name type="common">Yeast</name>
    <name type="synonym">Rhodotorula rubra</name>
    <dbReference type="NCBI Taxonomy" id="5537"/>
    <lineage>
        <taxon>Eukaryota</taxon>
        <taxon>Fungi</taxon>
        <taxon>Dikarya</taxon>
        <taxon>Basidiomycota</taxon>
        <taxon>Pucciniomycotina</taxon>
        <taxon>Microbotryomycetes</taxon>
        <taxon>Sporidiobolales</taxon>
        <taxon>Sporidiobolaceae</taxon>
        <taxon>Rhodotorula</taxon>
    </lineage>
</organism>
<proteinExistence type="predicted"/>
<evidence type="ECO:0000313" key="3">
    <source>
        <dbReference type="Proteomes" id="UP000777482"/>
    </source>
</evidence>
<name>A0A9P7B6K0_RHOMI</name>
<gene>
    <name evidence="2" type="ORF">C6P46_004120</name>
</gene>